<dbReference type="GO" id="GO:0008168">
    <property type="term" value="F:methyltransferase activity"/>
    <property type="evidence" value="ECO:0007669"/>
    <property type="project" value="UniProtKB-KW"/>
</dbReference>
<dbReference type="Proteomes" id="UP000664317">
    <property type="component" value="Unassembled WGS sequence"/>
</dbReference>
<keyword evidence="6" id="KW-0238">DNA-binding</keyword>
<evidence type="ECO:0000256" key="6">
    <source>
        <dbReference type="ARBA" id="ARBA00023125"/>
    </source>
</evidence>
<dbReference type="InterPro" id="IPR002052">
    <property type="entry name" value="DNA_methylase_N6_adenine_CS"/>
</dbReference>
<evidence type="ECO:0000256" key="2">
    <source>
        <dbReference type="ARBA" id="ARBA00022603"/>
    </source>
</evidence>
<name>A0ABS3C129_9BACT</name>
<dbReference type="PROSITE" id="PS00092">
    <property type="entry name" value="N6_MTASE"/>
    <property type="match status" value="1"/>
</dbReference>
<evidence type="ECO:0000256" key="1">
    <source>
        <dbReference type="ARBA" id="ARBA00011900"/>
    </source>
</evidence>
<keyword evidence="3" id="KW-0808">Transferase</keyword>
<organism evidence="12 13">
    <name type="scientific">Algoriphagus oliviformis</name>
    <dbReference type="NCBI Taxonomy" id="2811231"/>
    <lineage>
        <taxon>Bacteria</taxon>
        <taxon>Pseudomonadati</taxon>
        <taxon>Bacteroidota</taxon>
        <taxon>Cytophagia</taxon>
        <taxon>Cytophagales</taxon>
        <taxon>Cyclobacteriaceae</taxon>
        <taxon>Algoriphagus</taxon>
    </lineage>
</organism>
<feature type="domain" description="DUF7149" evidence="10">
    <location>
        <begin position="6"/>
        <end position="243"/>
    </location>
</feature>
<evidence type="ECO:0000259" key="9">
    <source>
        <dbReference type="Pfam" id="PF12950"/>
    </source>
</evidence>
<dbReference type="RefSeq" id="WP_206577579.1">
    <property type="nucleotide sequence ID" value="NZ_JAFKCT010000002.1"/>
</dbReference>
<dbReference type="InterPro" id="IPR011639">
    <property type="entry name" value="MethylTrfase_TaqI-like_dom"/>
</dbReference>
<dbReference type="PRINTS" id="PR00507">
    <property type="entry name" value="N12N6MTFRASE"/>
</dbReference>
<dbReference type="InterPro" id="IPR029063">
    <property type="entry name" value="SAM-dependent_MTases_sf"/>
</dbReference>
<evidence type="ECO:0000259" key="10">
    <source>
        <dbReference type="Pfam" id="PF23653"/>
    </source>
</evidence>
<keyword evidence="4" id="KW-0949">S-adenosyl-L-methionine</keyword>
<keyword evidence="5" id="KW-0680">Restriction system</keyword>
<evidence type="ECO:0000313" key="12">
    <source>
        <dbReference type="EMBL" id="MBN7810808.1"/>
    </source>
</evidence>
<gene>
    <name evidence="12" type="ORF">J0A68_07570</name>
</gene>
<comment type="caution">
    <text evidence="12">The sequence shown here is derived from an EMBL/GenBank/DDBJ whole genome shotgun (WGS) entry which is preliminary data.</text>
</comment>
<dbReference type="EC" id="2.1.1.72" evidence="1"/>
<dbReference type="InterPro" id="IPR056716">
    <property type="entry name" value="DUF7814"/>
</dbReference>
<evidence type="ECO:0000256" key="4">
    <source>
        <dbReference type="ARBA" id="ARBA00022691"/>
    </source>
</evidence>
<proteinExistence type="predicted"/>
<keyword evidence="13" id="KW-1185">Reference proteome</keyword>
<dbReference type="Gene3D" id="3.40.50.150">
    <property type="entry name" value="Vaccinia Virus protein VP39"/>
    <property type="match status" value="2"/>
</dbReference>
<evidence type="ECO:0000313" key="13">
    <source>
        <dbReference type="Proteomes" id="UP000664317"/>
    </source>
</evidence>
<dbReference type="GO" id="GO:0032259">
    <property type="term" value="P:methylation"/>
    <property type="evidence" value="ECO:0007669"/>
    <property type="project" value="UniProtKB-KW"/>
</dbReference>
<evidence type="ECO:0000259" key="8">
    <source>
        <dbReference type="Pfam" id="PF07669"/>
    </source>
</evidence>
<feature type="domain" description="DUF7814" evidence="11">
    <location>
        <begin position="244"/>
        <end position="471"/>
    </location>
</feature>
<feature type="domain" description="TaqI-like C-terminal specificity" evidence="9">
    <location>
        <begin position="1081"/>
        <end position="1259"/>
    </location>
</feature>
<dbReference type="Pfam" id="PF12950">
    <property type="entry name" value="TaqI_C"/>
    <property type="match status" value="1"/>
</dbReference>
<dbReference type="Pfam" id="PF25120">
    <property type="entry name" value="DUF7814"/>
    <property type="match status" value="1"/>
</dbReference>
<dbReference type="InterPro" id="IPR055573">
    <property type="entry name" value="DUF7149"/>
</dbReference>
<dbReference type="PANTHER" id="PTHR33841">
    <property type="entry name" value="DNA METHYLTRANSFERASE YEEA-RELATED"/>
    <property type="match status" value="1"/>
</dbReference>
<sequence length="1318" mass="150781">MTEKFLKPKQALNPAFRKVKPNRSAIESFKANLIQLIDRINESESEEFHKNLVSDFLKKTYYDPSHFINTKGRNDLVIHTGDSAKSSVGVIVEAKKPSSKSEMISRESLNRKAFQELVLYYLRERIVLNNLEVKHLVVTNIHEWFIFDALTFDRLFAQNKALVKQFEDFDAGRLADIKTDFFYKNIAEPAIEKVKDQITFTYFDFREYDKALRNSDKADDTKLIALFKLLSPEHLLKLPFANDSNSLDKRFYAELLHIIGLTETKEGGKKLIERSSKGSRNSGSILEDAMIQLDTYDKISQLTKPSQYGGSAEERLFNVGLELSITWINRVLFLKLLEAQLIAYHKGDTSYSFLNKKKIHDWDDLNSLFFQVLAKRTEDRNEDVRAAFAQVPYLNSSLFEPTEMEQKTIMVNFLKNEKTIPVISSTVLKDGQGKKLTGELTTLEYLFRFLDAYDFASEGSEEIQEDNKTLINASVLGLIFEKINGYKDGSFFTPGFITMYMCRETIRKAVVQKFVEAGYRKPSKGSEPLEGSPLEFDDLYDLIEDRAEANQLVNSLKICDPAVGSGHFLVSALNEIIAVKNDLKILQDRKGKRLKEYQVEVVNDELIVKDEDGELFAYHPNNKESQRIQETLFHEKQTIIENCLFGVDINPNSVKICRLRLWIELLKSAYYKDANATKANSSPVCYEGSDEVRPEYKDLSGFGNLTGLRELETLPNIDINIKVGNSLVSRFALDSDLKSALKGTWKIEDYKVAVSTYRNAKSKDEKRAMEALIAQIKTNFRSEIAKNDPKIIRKAKLGGELYNLTSQTGLFEESAKEKKIRLAKVEKVSAELNKLDSQIEEIKANQIYENAFEWRFEFPEVLSDEGDFVGFDVMIGNPPYIRQEEFSALKPYLQGRFRTFAGTADLYVYFVELSMNLLKSCGNFVFIIPNKWMRAGYGKALRSYVKEFAIQELLDFGDLQVFEEATTYPLIIALGKSQPGANFHAVNLNTLDFPDGMENYLRQNQLEVSPAGLSEEGWTLTDSRSQALLLKLKSQGVPLSEYVDGKIFYGIKTGYNEAFVIDAETRERLIAEDPKSAEIIKPFLAGRDIKRYQQPKSDKFLILFPKGFTIKRNLPMDDPNYLPQVSEPPRYGYMGYDPAWAWVQHHYPAIAGYLRPFEKAAKKRSDQGDYWWELRACDYYDEFEKNKIMLPDISIKAEALLDTHQMYCVNTAYIIPKGDRYLLAILNSKLVHFFYSNLTSTIRGGYLRFIRQYLAQIPIAAISEGDRAEIENLVEQILESKKQDPSSDTSTLEAEIDQLVYGMYGLSEEEIGIVEKGS</sequence>
<evidence type="ECO:0000259" key="11">
    <source>
        <dbReference type="Pfam" id="PF25120"/>
    </source>
</evidence>
<dbReference type="InterPro" id="IPR025931">
    <property type="entry name" value="TaqI_C"/>
</dbReference>
<accession>A0ABS3C129</accession>
<dbReference type="PANTHER" id="PTHR33841:SF1">
    <property type="entry name" value="DNA METHYLTRANSFERASE A"/>
    <property type="match status" value="1"/>
</dbReference>
<evidence type="ECO:0000256" key="3">
    <source>
        <dbReference type="ARBA" id="ARBA00022679"/>
    </source>
</evidence>
<feature type="domain" description="Type II methyltransferase M.TaqI-like" evidence="8">
    <location>
        <begin position="642"/>
        <end position="962"/>
    </location>
</feature>
<protein>
    <recommendedName>
        <fullName evidence="1">site-specific DNA-methyltransferase (adenine-specific)</fullName>
        <ecNumber evidence="1">2.1.1.72</ecNumber>
    </recommendedName>
</protein>
<comment type="catalytic activity">
    <reaction evidence="7">
        <text>a 2'-deoxyadenosine in DNA + S-adenosyl-L-methionine = an N(6)-methyl-2'-deoxyadenosine in DNA + S-adenosyl-L-homocysteine + H(+)</text>
        <dbReference type="Rhea" id="RHEA:15197"/>
        <dbReference type="Rhea" id="RHEA-COMP:12418"/>
        <dbReference type="Rhea" id="RHEA-COMP:12419"/>
        <dbReference type="ChEBI" id="CHEBI:15378"/>
        <dbReference type="ChEBI" id="CHEBI:57856"/>
        <dbReference type="ChEBI" id="CHEBI:59789"/>
        <dbReference type="ChEBI" id="CHEBI:90615"/>
        <dbReference type="ChEBI" id="CHEBI:90616"/>
        <dbReference type="EC" id="2.1.1.72"/>
    </reaction>
</comment>
<dbReference type="SUPFAM" id="SSF53335">
    <property type="entry name" value="S-adenosyl-L-methionine-dependent methyltransferases"/>
    <property type="match status" value="1"/>
</dbReference>
<keyword evidence="2 12" id="KW-0489">Methyltransferase</keyword>
<dbReference type="Pfam" id="PF07669">
    <property type="entry name" value="Eco57I"/>
    <property type="match status" value="1"/>
</dbReference>
<dbReference type="Pfam" id="PF23653">
    <property type="entry name" value="DUF7149"/>
    <property type="match status" value="1"/>
</dbReference>
<dbReference type="EMBL" id="JAFKCT010000002">
    <property type="protein sequence ID" value="MBN7810808.1"/>
    <property type="molecule type" value="Genomic_DNA"/>
</dbReference>
<reference evidence="12 13" key="1">
    <citation type="submission" date="2021-03" db="EMBL/GenBank/DDBJ databases">
        <title>novel species isolated from a fishpond in China.</title>
        <authorList>
            <person name="Lu H."/>
            <person name="Cai Z."/>
        </authorList>
    </citation>
    <scope>NUCLEOTIDE SEQUENCE [LARGE SCALE GENOMIC DNA]</scope>
    <source>
        <strain evidence="12 13">H41</strain>
    </source>
</reference>
<evidence type="ECO:0000256" key="5">
    <source>
        <dbReference type="ARBA" id="ARBA00022747"/>
    </source>
</evidence>
<dbReference type="InterPro" id="IPR050953">
    <property type="entry name" value="N4_N6_ade-DNA_methylase"/>
</dbReference>
<evidence type="ECO:0000256" key="7">
    <source>
        <dbReference type="ARBA" id="ARBA00047942"/>
    </source>
</evidence>